<dbReference type="Gene3D" id="2.10.25.10">
    <property type="entry name" value="Laminin"/>
    <property type="match status" value="1"/>
</dbReference>
<keyword evidence="7" id="KW-1185">Reference proteome</keyword>
<dbReference type="AlphaFoldDB" id="A0AA47P192"/>
<evidence type="ECO:0000313" key="7">
    <source>
        <dbReference type="Proteomes" id="UP001174136"/>
    </source>
</evidence>
<dbReference type="GO" id="GO:0008284">
    <property type="term" value="P:positive regulation of cell population proliferation"/>
    <property type="evidence" value="ECO:0007669"/>
    <property type="project" value="TreeGrafter"/>
</dbReference>
<dbReference type="CDD" id="cd00054">
    <property type="entry name" value="EGF_CA"/>
    <property type="match status" value="1"/>
</dbReference>
<evidence type="ECO:0000256" key="3">
    <source>
        <dbReference type="PROSITE-ProRule" id="PRU00076"/>
    </source>
</evidence>
<name>A0AA47P192_MERPO</name>
<dbReference type="PROSITE" id="PS00022">
    <property type="entry name" value="EGF_1"/>
    <property type="match status" value="1"/>
</dbReference>
<feature type="transmembrane region" description="Helical" evidence="4">
    <location>
        <begin position="93"/>
        <end position="116"/>
    </location>
</feature>
<keyword evidence="4" id="KW-0472">Membrane</keyword>
<dbReference type="SMART" id="SM00181">
    <property type="entry name" value="EGF"/>
    <property type="match status" value="1"/>
</dbReference>
<dbReference type="PROSITE" id="PS50026">
    <property type="entry name" value="EGF_3"/>
    <property type="match status" value="1"/>
</dbReference>
<dbReference type="InterPro" id="IPR000742">
    <property type="entry name" value="EGF"/>
</dbReference>
<keyword evidence="4" id="KW-1133">Transmembrane helix</keyword>
<evidence type="ECO:0000259" key="5">
    <source>
        <dbReference type="PROSITE" id="PS50026"/>
    </source>
</evidence>
<dbReference type="GO" id="GO:0008083">
    <property type="term" value="F:growth factor activity"/>
    <property type="evidence" value="ECO:0007669"/>
    <property type="project" value="TreeGrafter"/>
</dbReference>
<dbReference type="GO" id="GO:0005154">
    <property type="term" value="F:epidermal growth factor receptor binding"/>
    <property type="evidence" value="ECO:0007669"/>
    <property type="project" value="TreeGrafter"/>
</dbReference>
<evidence type="ECO:0000313" key="6">
    <source>
        <dbReference type="EMBL" id="KAK0144198.1"/>
    </source>
</evidence>
<protein>
    <submittedName>
        <fullName evidence="6">Pro-neuregulin-4, membrane-bound isoform</fullName>
    </submittedName>
</protein>
<dbReference type="PANTHER" id="PTHR10740:SF15">
    <property type="entry name" value="EGF-LIKE DOMAIN-CONTAINING PROTEIN"/>
    <property type="match status" value="1"/>
</dbReference>
<keyword evidence="4" id="KW-0812">Transmembrane</keyword>
<feature type="disulfide bond" evidence="3">
    <location>
        <begin position="48"/>
        <end position="65"/>
    </location>
</feature>
<dbReference type="GO" id="GO:0007173">
    <property type="term" value="P:epidermal growth factor receptor signaling pathway"/>
    <property type="evidence" value="ECO:0007669"/>
    <property type="project" value="TreeGrafter"/>
</dbReference>
<dbReference type="SUPFAM" id="SSF57196">
    <property type="entry name" value="EGF/Laminin"/>
    <property type="match status" value="1"/>
</dbReference>
<accession>A0AA47P192</accession>
<comment type="caution">
    <text evidence="3">Lacks conserved residue(s) required for the propagation of feature annotation.</text>
</comment>
<feature type="disulfide bond" evidence="3">
    <location>
        <begin position="67"/>
        <end position="76"/>
    </location>
</feature>
<dbReference type="GO" id="GO:0005615">
    <property type="term" value="C:extracellular space"/>
    <property type="evidence" value="ECO:0007669"/>
    <property type="project" value="TreeGrafter"/>
</dbReference>
<keyword evidence="2 3" id="KW-1015">Disulfide bond</keyword>
<feature type="domain" description="EGF-like" evidence="5">
    <location>
        <begin position="36"/>
        <end position="77"/>
    </location>
</feature>
<dbReference type="PANTHER" id="PTHR10740">
    <property type="entry name" value="TRANSFORMING GROWTH FACTOR ALPHA"/>
    <property type="match status" value="1"/>
</dbReference>
<comment type="caution">
    <text evidence="6">The sequence shown here is derived from an EMBL/GenBank/DDBJ whole genome shotgun (WGS) entry which is preliminary data.</text>
</comment>
<evidence type="ECO:0000256" key="1">
    <source>
        <dbReference type="ARBA" id="ARBA00022536"/>
    </source>
</evidence>
<reference evidence="6" key="1">
    <citation type="journal article" date="2023" name="Front. Mar. Sci.">
        <title>A new Merluccius polli reference genome to investigate the effects of global change in West African waters.</title>
        <authorList>
            <person name="Mateo J.L."/>
            <person name="Blanco-Fernandez C."/>
            <person name="Garcia-Vazquez E."/>
            <person name="Machado-Schiaffino G."/>
        </authorList>
    </citation>
    <scope>NUCLEOTIDE SEQUENCE</scope>
    <source>
        <strain evidence="6">C29</strain>
        <tissue evidence="6">Fin</tissue>
    </source>
</reference>
<sequence length="278" mass="30990">MTHLGNLQQPTGTWGYTSCGSEIGGDMTLHVSVLDHGQPCTDSQATYCMNGGTCYQIPLMDSLSCVCNSSYKGSRCEQFQLLSTSSSVGHPGLITAVVIVALLVLTVLAFVIYYACKTWKSKPQSTRSGQQQYWRVKSRRCPEIQGALWSEEAGQEAFGVLQLGQLVAIEQSVPEQQQISGCGKKSPLRPTCDRICNSKNMGFKDTYRPQELRRFVDHPQLMEQVLHVIQKALSGRSFHHSTEESEGMCRVQEKTHIFSIKLFGRKLWDILLDGHVKV</sequence>
<organism evidence="6 7">
    <name type="scientific">Merluccius polli</name>
    <name type="common">Benguela hake</name>
    <name type="synonym">Merluccius cadenati</name>
    <dbReference type="NCBI Taxonomy" id="89951"/>
    <lineage>
        <taxon>Eukaryota</taxon>
        <taxon>Metazoa</taxon>
        <taxon>Chordata</taxon>
        <taxon>Craniata</taxon>
        <taxon>Vertebrata</taxon>
        <taxon>Euteleostomi</taxon>
        <taxon>Actinopterygii</taxon>
        <taxon>Neopterygii</taxon>
        <taxon>Teleostei</taxon>
        <taxon>Neoteleostei</taxon>
        <taxon>Acanthomorphata</taxon>
        <taxon>Zeiogadaria</taxon>
        <taxon>Gadariae</taxon>
        <taxon>Gadiformes</taxon>
        <taxon>Gadoidei</taxon>
        <taxon>Merlucciidae</taxon>
        <taxon>Merluccius</taxon>
    </lineage>
</organism>
<gene>
    <name evidence="6" type="primary">NRG4</name>
    <name evidence="6" type="ORF">N1851_017437</name>
</gene>
<dbReference type="Proteomes" id="UP001174136">
    <property type="component" value="Unassembled WGS sequence"/>
</dbReference>
<proteinExistence type="predicted"/>
<evidence type="ECO:0000256" key="2">
    <source>
        <dbReference type="ARBA" id="ARBA00023157"/>
    </source>
</evidence>
<evidence type="ECO:0000256" key="4">
    <source>
        <dbReference type="SAM" id="Phobius"/>
    </source>
</evidence>
<keyword evidence="1 3" id="KW-0245">EGF-like domain</keyword>
<dbReference type="EMBL" id="JAOPHQ010003153">
    <property type="protein sequence ID" value="KAK0144198.1"/>
    <property type="molecule type" value="Genomic_DNA"/>
</dbReference>
<dbReference type="GO" id="GO:0045840">
    <property type="term" value="P:positive regulation of mitotic nuclear division"/>
    <property type="evidence" value="ECO:0007669"/>
    <property type="project" value="TreeGrafter"/>
</dbReference>